<keyword evidence="5" id="KW-1185">Reference proteome</keyword>
<dbReference type="InterPro" id="IPR025403">
    <property type="entry name" value="TgpA-like_C"/>
</dbReference>
<dbReference type="EMBL" id="QQWG01000006">
    <property type="protein sequence ID" value="RRG22175.1"/>
    <property type="molecule type" value="Genomic_DNA"/>
</dbReference>
<evidence type="ECO:0000256" key="1">
    <source>
        <dbReference type="SAM" id="Phobius"/>
    </source>
</evidence>
<comment type="caution">
    <text evidence="4">The sequence shown here is derived from an EMBL/GenBank/DDBJ whole genome shotgun (WGS) entry which is preliminary data.</text>
</comment>
<feature type="domain" description="Protein-glutamine gamma-glutamyltransferase-like C-terminal" evidence="3">
    <location>
        <begin position="168"/>
        <end position="226"/>
    </location>
</feature>
<dbReference type="Proteomes" id="UP000285794">
    <property type="component" value="Unassembled WGS sequence"/>
</dbReference>
<gene>
    <name evidence="4" type="ORF">DWB61_08190</name>
</gene>
<accession>A0A425Y2E3</accession>
<reference evidence="4 5" key="1">
    <citation type="submission" date="2018-07" db="EMBL/GenBank/DDBJ databases">
        <title>Draft genome sequence of Ancylomarina sp. M1P.</title>
        <authorList>
            <person name="Yadav S."/>
            <person name="Villanueva L."/>
            <person name="Damste J.S.S."/>
        </authorList>
    </citation>
    <scope>NUCLEOTIDE SEQUENCE [LARGE SCALE GENOMIC DNA]</scope>
    <source>
        <strain evidence="4 5">M1P</strain>
    </source>
</reference>
<feature type="transmembrane region" description="Helical" evidence="1">
    <location>
        <begin position="95"/>
        <end position="116"/>
    </location>
</feature>
<dbReference type="AlphaFoldDB" id="A0A425Y2E3"/>
<sequence>MNNNFRYILLVFWFLLTAGTGITFAQQNQSADTLSFDHGQEPIWKKEIGHGLIEEYRQMPEYIYDLDPVEQETPWQRFKRWFSRLISSFTKTLSFLWFLRYVLIGGLFVFFIVVLMRGSLTGLFRPDKAVLPMSYSLSEDPTQTDWEKMITEALGNKAYRQATRFHFLQILKLLNDSGWIHWKLEKTNRDYQYEIKDQDLNQHFKDLTRLYEAVWYGNFPILEGDFIQIQDDFTDMKKVMQNKDKPVASA</sequence>
<keyword evidence="1" id="KW-0812">Transmembrane</keyword>
<evidence type="ECO:0000313" key="5">
    <source>
        <dbReference type="Proteomes" id="UP000285794"/>
    </source>
</evidence>
<keyword evidence="1" id="KW-1133">Transmembrane helix</keyword>
<keyword evidence="1" id="KW-0472">Membrane</keyword>
<feature type="signal peptide" evidence="2">
    <location>
        <begin position="1"/>
        <end position="25"/>
    </location>
</feature>
<organism evidence="4 5">
    <name type="scientific">Ancylomarina euxinus</name>
    <dbReference type="NCBI Taxonomy" id="2283627"/>
    <lineage>
        <taxon>Bacteria</taxon>
        <taxon>Pseudomonadati</taxon>
        <taxon>Bacteroidota</taxon>
        <taxon>Bacteroidia</taxon>
        <taxon>Marinilabiliales</taxon>
        <taxon>Marinifilaceae</taxon>
        <taxon>Ancylomarina</taxon>
    </lineage>
</organism>
<dbReference type="RefSeq" id="WP_125030406.1">
    <property type="nucleotide sequence ID" value="NZ_JAPXVP010000006.1"/>
</dbReference>
<dbReference type="OrthoDB" id="5491447at2"/>
<evidence type="ECO:0000256" key="2">
    <source>
        <dbReference type="SAM" id="SignalP"/>
    </source>
</evidence>
<proteinExistence type="predicted"/>
<protein>
    <submittedName>
        <fullName evidence="4">DUF4129 domain-containing protein</fullName>
    </submittedName>
</protein>
<dbReference type="Pfam" id="PF13559">
    <property type="entry name" value="DUF4129"/>
    <property type="match status" value="1"/>
</dbReference>
<evidence type="ECO:0000313" key="4">
    <source>
        <dbReference type="EMBL" id="RRG22175.1"/>
    </source>
</evidence>
<name>A0A425Y2E3_9BACT</name>
<evidence type="ECO:0000259" key="3">
    <source>
        <dbReference type="Pfam" id="PF13559"/>
    </source>
</evidence>
<keyword evidence="2" id="KW-0732">Signal</keyword>
<feature type="chain" id="PRO_5019174360" evidence="2">
    <location>
        <begin position="26"/>
        <end position="250"/>
    </location>
</feature>